<dbReference type="Gene3D" id="3.30.160.660">
    <property type="match status" value="1"/>
</dbReference>
<dbReference type="PROSITE" id="PS51664">
    <property type="entry name" value="YCAO"/>
    <property type="match status" value="1"/>
</dbReference>
<dbReference type="Proteomes" id="UP000231469">
    <property type="component" value="Unassembled WGS sequence"/>
</dbReference>
<name>A0A2M7VJY1_9BACT</name>
<accession>A0A2M7VJY1</accession>
<proteinExistence type="predicted"/>
<dbReference type="Gene3D" id="3.30.1330.230">
    <property type="match status" value="1"/>
</dbReference>
<organism evidence="2 3">
    <name type="scientific">bacterium (Candidatus Gribaldobacteria) CG_4_10_14_0_2_um_filter_36_18</name>
    <dbReference type="NCBI Taxonomy" id="2014264"/>
    <lineage>
        <taxon>Bacteria</taxon>
        <taxon>Candidatus Gribaldobacteria</taxon>
    </lineage>
</organism>
<dbReference type="AlphaFoldDB" id="A0A2M7VJY1"/>
<evidence type="ECO:0000313" key="3">
    <source>
        <dbReference type="Proteomes" id="UP000231469"/>
    </source>
</evidence>
<sequence length="433" mass="50472">MIKSEKDINSIKKLLEIAGNENIIKDIYQNPFYNDEPKIYSFTSVIKKTTKLSSDSSLEVLAGGASFTKERALFKTIGEAFERYSLSAYDVRNLIWDKYQNLKERAINPSNFISFSELRTKPKFKIYRSEKNKLHWTKGFSLTKKKDIFIPAQLVFVPYYFKKNEPVIRLPITTGAASHTSLEKAILAGLLEVIERDAFIINYLNKLSRKLIDIKKFKKEKFENITLLFKRYNLEFYIVDISTEVPVYSILSIIVDRSGLSPAISLGAKSSLDVENAIIGAIEENLHGRFWIRRVMVKTPEEKIKKIKENQFFISDLEERGLLWSTIDMVDKIKFFLTGKKIPIKSFPLIKTKNLNTLLNWFRKEDIEVIYIDVTPQNLRNKVYTIKVLIPQFQPLYLDERFSYQDGSRLKEIPKRLGFKPLGKAYRFPHPFL</sequence>
<comment type="caution">
    <text evidence="2">The sequence shown here is derived from an EMBL/GenBank/DDBJ whole genome shotgun (WGS) entry which is preliminary data.</text>
</comment>
<dbReference type="Gene3D" id="3.30.40.250">
    <property type="match status" value="1"/>
</dbReference>
<dbReference type="InterPro" id="IPR027624">
    <property type="entry name" value="TOMM_cyclo_SagD"/>
</dbReference>
<dbReference type="PANTHER" id="PTHR37809:SF1">
    <property type="entry name" value="RIBOSOMAL PROTEIN S12 METHYLTHIOTRANSFERASE ACCESSORY FACTOR YCAO"/>
    <property type="match status" value="1"/>
</dbReference>
<evidence type="ECO:0000313" key="2">
    <source>
        <dbReference type="EMBL" id="PJA02157.1"/>
    </source>
</evidence>
<dbReference type="PANTHER" id="PTHR37809">
    <property type="entry name" value="RIBOSOMAL PROTEIN S12 METHYLTHIOTRANSFERASE ACCESSORY FACTOR YCAO"/>
    <property type="match status" value="1"/>
</dbReference>
<dbReference type="NCBIfam" id="TIGR03604">
    <property type="entry name" value="TOMM_cyclo_SagD"/>
    <property type="match status" value="1"/>
</dbReference>
<feature type="domain" description="YcaO" evidence="1">
    <location>
        <begin position="64"/>
        <end position="433"/>
    </location>
</feature>
<evidence type="ECO:0000259" key="1">
    <source>
        <dbReference type="PROSITE" id="PS51664"/>
    </source>
</evidence>
<reference evidence="3" key="1">
    <citation type="submission" date="2017-09" db="EMBL/GenBank/DDBJ databases">
        <title>Depth-based differentiation of microbial function through sediment-hosted aquifers and enrichment of novel symbionts in the deep terrestrial subsurface.</title>
        <authorList>
            <person name="Probst A.J."/>
            <person name="Ladd B."/>
            <person name="Jarett J.K."/>
            <person name="Geller-Mcgrath D.E."/>
            <person name="Sieber C.M.K."/>
            <person name="Emerson J.B."/>
            <person name="Anantharaman K."/>
            <person name="Thomas B.C."/>
            <person name="Malmstrom R."/>
            <person name="Stieglmeier M."/>
            <person name="Klingl A."/>
            <person name="Woyke T."/>
            <person name="Ryan C.M."/>
            <person name="Banfield J.F."/>
        </authorList>
    </citation>
    <scope>NUCLEOTIDE SEQUENCE [LARGE SCALE GENOMIC DNA]</scope>
</reference>
<gene>
    <name evidence="2" type="ORF">COX73_02245</name>
</gene>
<dbReference type="Pfam" id="PF02624">
    <property type="entry name" value="YcaO"/>
    <property type="match status" value="1"/>
</dbReference>
<dbReference type="InterPro" id="IPR003776">
    <property type="entry name" value="YcaO-like_dom"/>
</dbReference>
<protein>
    <recommendedName>
        <fullName evidence="1">YcaO domain-containing protein</fullName>
    </recommendedName>
</protein>
<dbReference type="EMBL" id="PFPS01000092">
    <property type="protein sequence ID" value="PJA02157.1"/>
    <property type="molecule type" value="Genomic_DNA"/>
</dbReference>